<dbReference type="AlphaFoldDB" id="A0A9P0PEN7"/>
<proteinExistence type="predicted"/>
<evidence type="ECO:0000313" key="2">
    <source>
        <dbReference type="Proteomes" id="UP001152888"/>
    </source>
</evidence>
<dbReference type="Proteomes" id="UP001152888">
    <property type="component" value="Unassembled WGS sequence"/>
</dbReference>
<dbReference type="EMBL" id="CAKOFQ010006902">
    <property type="protein sequence ID" value="CAH1980943.1"/>
    <property type="molecule type" value="Genomic_DNA"/>
</dbReference>
<feature type="non-terminal residue" evidence="1">
    <location>
        <position position="51"/>
    </location>
</feature>
<protein>
    <submittedName>
        <fullName evidence="1">Uncharacterized protein</fullName>
    </submittedName>
</protein>
<sequence>MDCILDFCNRRRNDSDQARTQLKTGGTFEKLFGGSSTNHINTTMLDIFLSI</sequence>
<gene>
    <name evidence="1" type="ORF">ACAOBT_LOCUS14262</name>
</gene>
<accession>A0A9P0PEN7</accession>
<evidence type="ECO:0000313" key="1">
    <source>
        <dbReference type="EMBL" id="CAH1980943.1"/>
    </source>
</evidence>
<reference evidence="1" key="1">
    <citation type="submission" date="2022-03" db="EMBL/GenBank/DDBJ databases">
        <authorList>
            <person name="Sayadi A."/>
        </authorList>
    </citation>
    <scope>NUCLEOTIDE SEQUENCE</scope>
</reference>
<keyword evidence="2" id="KW-1185">Reference proteome</keyword>
<comment type="caution">
    <text evidence="1">The sequence shown here is derived from an EMBL/GenBank/DDBJ whole genome shotgun (WGS) entry which is preliminary data.</text>
</comment>
<organism evidence="1 2">
    <name type="scientific">Acanthoscelides obtectus</name>
    <name type="common">Bean weevil</name>
    <name type="synonym">Bruchus obtectus</name>
    <dbReference type="NCBI Taxonomy" id="200917"/>
    <lineage>
        <taxon>Eukaryota</taxon>
        <taxon>Metazoa</taxon>
        <taxon>Ecdysozoa</taxon>
        <taxon>Arthropoda</taxon>
        <taxon>Hexapoda</taxon>
        <taxon>Insecta</taxon>
        <taxon>Pterygota</taxon>
        <taxon>Neoptera</taxon>
        <taxon>Endopterygota</taxon>
        <taxon>Coleoptera</taxon>
        <taxon>Polyphaga</taxon>
        <taxon>Cucujiformia</taxon>
        <taxon>Chrysomeloidea</taxon>
        <taxon>Chrysomelidae</taxon>
        <taxon>Bruchinae</taxon>
        <taxon>Bruchini</taxon>
        <taxon>Acanthoscelides</taxon>
    </lineage>
</organism>
<name>A0A9P0PEN7_ACAOB</name>